<evidence type="ECO:0000313" key="2">
    <source>
        <dbReference type="Proteomes" id="UP001165121"/>
    </source>
</evidence>
<accession>A0A9W6XTK0</accession>
<proteinExistence type="predicted"/>
<gene>
    <name evidence="1" type="ORF">Pfra01_001726400</name>
</gene>
<reference evidence="1" key="1">
    <citation type="submission" date="2023-04" db="EMBL/GenBank/DDBJ databases">
        <title>Phytophthora fragariaefolia NBRC 109709.</title>
        <authorList>
            <person name="Ichikawa N."/>
            <person name="Sato H."/>
            <person name="Tonouchi N."/>
        </authorList>
    </citation>
    <scope>NUCLEOTIDE SEQUENCE</scope>
    <source>
        <strain evidence="1">NBRC 109709</strain>
    </source>
</reference>
<name>A0A9W6XTK0_9STRA</name>
<dbReference type="AlphaFoldDB" id="A0A9W6XTK0"/>
<keyword evidence="2" id="KW-1185">Reference proteome</keyword>
<comment type="caution">
    <text evidence="1">The sequence shown here is derived from an EMBL/GenBank/DDBJ whole genome shotgun (WGS) entry which is preliminary data.</text>
</comment>
<evidence type="ECO:0000313" key="1">
    <source>
        <dbReference type="EMBL" id="GMF46656.1"/>
    </source>
</evidence>
<sequence length="102" mass="11316">MSRAETAAAGVESALKQHDPQYLKYITVDSLHGTANPRRVHRCELVSGTRPLSEQNNSTTSFFEREPWSDTYADGAPNRLFQSRMAVTEVWLTVVSAATSSQ</sequence>
<protein>
    <submittedName>
        <fullName evidence="1">Unnamed protein product</fullName>
    </submittedName>
</protein>
<organism evidence="1 2">
    <name type="scientific">Phytophthora fragariaefolia</name>
    <dbReference type="NCBI Taxonomy" id="1490495"/>
    <lineage>
        <taxon>Eukaryota</taxon>
        <taxon>Sar</taxon>
        <taxon>Stramenopiles</taxon>
        <taxon>Oomycota</taxon>
        <taxon>Peronosporomycetes</taxon>
        <taxon>Peronosporales</taxon>
        <taxon>Peronosporaceae</taxon>
        <taxon>Phytophthora</taxon>
    </lineage>
</organism>
<dbReference type="Proteomes" id="UP001165121">
    <property type="component" value="Unassembled WGS sequence"/>
</dbReference>
<dbReference type="EMBL" id="BSXT01002003">
    <property type="protein sequence ID" value="GMF46656.1"/>
    <property type="molecule type" value="Genomic_DNA"/>
</dbReference>